<dbReference type="InterPro" id="IPR037217">
    <property type="entry name" value="Trp/Indoleamine_2_3_dOase-like"/>
</dbReference>
<feature type="binding site" description="proximal binding residue" evidence="7">
    <location>
        <position position="380"/>
    </location>
    <ligand>
        <name>heme b</name>
        <dbReference type="ChEBI" id="CHEBI:60344"/>
    </ligand>
    <ligandPart>
        <name>Fe</name>
        <dbReference type="ChEBI" id="CHEBI:18248"/>
    </ligandPart>
</feature>
<dbReference type="EMBL" id="MU006779">
    <property type="protein sequence ID" value="KAF2643707.1"/>
    <property type="molecule type" value="Genomic_DNA"/>
</dbReference>
<gene>
    <name evidence="10" type="ORF">P280DRAFT_444769</name>
</gene>
<dbReference type="GO" id="GO:0020037">
    <property type="term" value="F:heme binding"/>
    <property type="evidence" value="ECO:0007669"/>
    <property type="project" value="InterPro"/>
</dbReference>
<dbReference type="GO" id="GO:0003746">
    <property type="term" value="F:translation elongation factor activity"/>
    <property type="evidence" value="ECO:0007669"/>
    <property type="project" value="TreeGrafter"/>
</dbReference>
<dbReference type="PANTHER" id="PTHR43721:SF9">
    <property type="entry name" value="GTP-BINDING PROTEIN 1"/>
    <property type="match status" value="1"/>
</dbReference>
<evidence type="ECO:0000313" key="10">
    <source>
        <dbReference type="EMBL" id="KAF2643707.1"/>
    </source>
</evidence>
<feature type="domain" description="Tr-type G" evidence="9">
    <location>
        <begin position="713"/>
        <end position="943"/>
    </location>
</feature>
<dbReference type="FunFam" id="1.20.58.480:FF:000005">
    <property type="entry name" value="Indoleamine 2,3-dioxygenase family protein"/>
    <property type="match status" value="1"/>
</dbReference>
<dbReference type="SUPFAM" id="SSF52540">
    <property type="entry name" value="P-loop containing nucleoside triphosphate hydrolases"/>
    <property type="match status" value="1"/>
</dbReference>
<dbReference type="InterPro" id="IPR009000">
    <property type="entry name" value="Transl_B-barrel_sf"/>
</dbReference>
<evidence type="ECO:0000256" key="4">
    <source>
        <dbReference type="ARBA" id="ARBA00022741"/>
    </source>
</evidence>
<dbReference type="SUPFAM" id="SSF50447">
    <property type="entry name" value="Translation proteins"/>
    <property type="match status" value="1"/>
</dbReference>
<dbReference type="SUPFAM" id="SSF50465">
    <property type="entry name" value="EF-Tu/eEF-1alpha/eIF2-gamma C-terminal domain"/>
    <property type="match status" value="1"/>
</dbReference>
<accession>A0A6A6S904</accession>
<feature type="region of interest" description="Disordered" evidence="8">
    <location>
        <begin position="485"/>
        <end position="504"/>
    </location>
</feature>
<keyword evidence="7" id="KW-0349">Heme</keyword>
<dbReference type="GO" id="GO:0003924">
    <property type="term" value="F:GTPase activity"/>
    <property type="evidence" value="ECO:0007669"/>
    <property type="project" value="InterPro"/>
</dbReference>
<keyword evidence="11" id="KW-1185">Reference proteome</keyword>
<comment type="similarity">
    <text evidence="1">Belongs to the indoleamine 2,3-dioxygenase family.</text>
</comment>
<evidence type="ECO:0000256" key="1">
    <source>
        <dbReference type="ARBA" id="ARBA00007119"/>
    </source>
</evidence>
<dbReference type="InterPro" id="IPR035531">
    <property type="entry name" value="GTPBP1-like"/>
</dbReference>
<dbReference type="InterPro" id="IPR009001">
    <property type="entry name" value="Transl_elong_EF1A/Init_IF2_C"/>
</dbReference>
<dbReference type="Proteomes" id="UP000799753">
    <property type="component" value="Unassembled WGS sequence"/>
</dbReference>
<dbReference type="PROSITE" id="PS51722">
    <property type="entry name" value="G_TR_2"/>
    <property type="match status" value="1"/>
</dbReference>
<sequence length="1155" mass="127565">MTEIKFDFPVMSDTRPDDHSLAAFMVSTTRGFLPRQEPLVKLPKEFDAVEALLQRMPVKTLSGEPGLLGKFTFGDTVDKELPILSDQVEKYRDDLVVMNALYRDYSFLASAYLLEPCHERFLKGEEYGLGRQVLPKNIALPIVKIAEIAGFKPFMEYAGSYALFNYRLENPDNGLEYDNLRLIRAFEHGLDPSSSEAGFVLVHVAMVKESGGLVKGTVDMLEGSISHERERFDDGLRTLVAGLKNVNAVMNTMWNRSKPQSYTTFRTFIFGITSQSMFPNGVIYEGVSSEPMSFRGESGANDSMIPLCDNLLQIEMPETPLTEILKDFRQYRPGNHREFLEAVRDTASTSGVRAFALQDPVSAALYLQALDQVRDFRWRHWCFTREYILKRTSHPTATGGSPIVTWLPNQLQAVLTQMCETEAHCKGVNGVADIMDVVHLQQETLRKEVVKYCGERGEAAPFPAAAASHSLSTAHVQASITLPSQSNAGCNPSHGTFTTDSNTNTDQKTALYLSTPLKTHYTMTSRSTKQNLNPQERRKGESALSEFAEYVQKQQKLRRPPPGPGQTAANPTDDVDDELAILDELGLPDDAHLQLKTLLTDHAEENESALVAHVKAKLDGGHGETLFDIGVEDSGDSMALSKEEWDFAMARLERAVEAAGADWRCLMTSGVGGVEEVEDREEKEGAKGKNGKKDEGCSGKFMLRRRPEKVDDVIETRIAVVGNVDAGKSTMLGVLVKGGLDDGRGKARVNLFRHKHEIESGRTSSVGMEIMGFDSKGDVVVSTVAGRKLTWEEIGRRSAKVISFTDLAGHEKYLRTTVFGLLSSEPNYCLLMVAANNGLVGMSKEHLGIALALNVPVMVVITKIDICPPQILEQTIMQLTKILKSPGARKIPIFIKNREECINTATQFVSHRICPVFQVSNVTGLNLELVRMFLNILPHHGNYNTSAPLEFHVNDTFSVPFVGTVVSGVVKSGVIHTGDTILVGPDGLGQFTTTKVRSIERKRITVPGCSAGQSASLALRNVRRKDVRKGMVVLHKADKPDPATGIIPLPKVYREFVAEVLILSHATTIRTKYQAMLHVGPVSQTCAIIDIDRQYIRTGDRALVAFRFVQRPEYLTVGDRILFREGRTKGLGIVKVVGYDPKKPLNPEAQENAAV</sequence>
<keyword evidence="6" id="KW-0342">GTP-binding</keyword>
<dbReference type="Gene3D" id="3.40.50.300">
    <property type="entry name" value="P-loop containing nucleotide triphosphate hydrolases"/>
    <property type="match status" value="1"/>
</dbReference>
<protein>
    <recommendedName>
        <fullName evidence="9">Tr-type G domain-containing protein</fullName>
    </recommendedName>
</protein>
<dbReference type="InterPro" id="IPR000898">
    <property type="entry name" value="Indolamine_dOase"/>
</dbReference>
<dbReference type="FunFam" id="3.40.50.300:FF:000091">
    <property type="entry name" value="Probable GTP-binding protein 1"/>
    <property type="match status" value="1"/>
</dbReference>
<feature type="compositionally biased region" description="Polar residues" evidence="8">
    <location>
        <begin position="521"/>
        <end position="534"/>
    </location>
</feature>
<name>A0A6A6S904_9PLEO</name>
<dbReference type="FunFam" id="2.40.30.10:FF:000014">
    <property type="entry name" value="Probable GTP-binding protein 1"/>
    <property type="match status" value="1"/>
</dbReference>
<evidence type="ECO:0000256" key="6">
    <source>
        <dbReference type="ARBA" id="ARBA00023134"/>
    </source>
</evidence>
<dbReference type="OrthoDB" id="248233at2759"/>
<dbReference type="GO" id="GO:0005525">
    <property type="term" value="F:GTP binding"/>
    <property type="evidence" value="ECO:0007669"/>
    <property type="project" value="UniProtKB-KW"/>
</dbReference>
<dbReference type="Gene3D" id="1.20.58.480">
    <property type="match status" value="1"/>
</dbReference>
<dbReference type="InterPro" id="IPR000795">
    <property type="entry name" value="T_Tr_GTP-bd_dom"/>
</dbReference>
<dbReference type="Pfam" id="PF03144">
    <property type="entry name" value="GTP_EFTU_D2"/>
    <property type="match status" value="1"/>
</dbReference>
<feature type="region of interest" description="Disordered" evidence="8">
    <location>
        <begin position="521"/>
        <end position="573"/>
    </location>
</feature>
<dbReference type="GO" id="GO:0046872">
    <property type="term" value="F:metal ion binding"/>
    <property type="evidence" value="ECO:0007669"/>
    <property type="project" value="UniProtKB-KW"/>
</dbReference>
<reference evidence="10" key="1">
    <citation type="journal article" date="2020" name="Stud. Mycol.">
        <title>101 Dothideomycetes genomes: a test case for predicting lifestyles and emergence of pathogens.</title>
        <authorList>
            <person name="Haridas S."/>
            <person name="Albert R."/>
            <person name="Binder M."/>
            <person name="Bloem J."/>
            <person name="Labutti K."/>
            <person name="Salamov A."/>
            <person name="Andreopoulos B."/>
            <person name="Baker S."/>
            <person name="Barry K."/>
            <person name="Bills G."/>
            <person name="Bluhm B."/>
            <person name="Cannon C."/>
            <person name="Castanera R."/>
            <person name="Culley D."/>
            <person name="Daum C."/>
            <person name="Ezra D."/>
            <person name="Gonzalez J."/>
            <person name="Henrissat B."/>
            <person name="Kuo A."/>
            <person name="Liang C."/>
            <person name="Lipzen A."/>
            <person name="Lutzoni F."/>
            <person name="Magnuson J."/>
            <person name="Mondo S."/>
            <person name="Nolan M."/>
            <person name="Ohm R."/>
            <person name="Pangilinan J."/>
            <person name="Park H.-J."/>
            <person name="Ramirez L."/>
            <person name="Alfaro M."/>
            <person name="Sun H."/>
            <person name="Tritt A."/>
            <person name="Yoshinaga Y."/>
            <person name="Zwiers L.-H."/>
            <person name="Turgeon B."/>
            <person name="Goodwin S."/>
            <person name="Spatafora J."/>
            <person name="Crous P."/>
            <person name="Grigoriev I."/>
        </authorList>
    </citation>
    <scope>NUCLEOTIDE SEQUENCE</scope>
    <source>
        <strain evidence="10">CBS 473.64</strain>
    </source>
</reference>
<dbReference type="SUPFAM" id="SSF140959">
    <property type="entry name" value="Indolic compounds 2,3-dioxygenase-like"/>
    <property type="match status" value="1"/>
</dbReference>
<dbReference type="AlphaFoldDB" id="A0A6A6S904"/>
<evidence type="ECO:0000259" key="9">
    <source>
        <dbReference type="PROSITE" id="PS51722"/>
    </source>
</evidence>
<dbReference type="GO" id="GO:0019441">
    <property type="term" value="P:L-tryptophan catabolic process to kynurenine"/>
    <property type="evidence" value="ECO:0007669"/>
    <property type="project" value="InterPro"/>
</dbReference>
<dbReference type="CDD" id="cd03694">
    <property type="entry name" value="GTPBP_II"/>
    <property type="match status" value="1"/>
</dbReference>
<evidence type="ECO:0000256" key="8">
    <source>
        <dbReference type="SAM" id="MobiDB-lite"/>
    </source>
</evidence>
<evidence type="ECO:0000256" key="5">
    <source>
        <dbReference type="ARBA" id="ARBA00023004"/>
    </source>
</evidence>
<dbReference type="Pfam" id="PF00009">
    <property type="entry name" value="GTP_EFTU"/>
    <property type="match status" value="1"/>
</dbReference>
<evidence type="ECO:0000256" key="2">
    <source>
        <dbReference type="ARBA" id="ARBA00007249"/>
    </source>
</evidence>
<dbReference type="PANTHER" id="PTHR43721">
    <property type="entry name" value="ELONGATION FACTOR TU-RELATED"/>
    <property type="match status" value="1"/>
</dbReference>
<dbReference type="Gene3D" id="2.40.30.10">
    <property type="entry name" value="Translation factors"/>
    <property type="match status" value="1"/>
</dbReference>
<keyword evidence="3 7" id="KW-0479">Metal-binding</keyword>
<organism evidence="10 11">
    <name type="scientific">Massarina eburnea CBS 473.64</name>
    <dbReference type="NCBI Taxonomy" id="1395130"/>
    <lineage>
        <taxon>Eukaryota</taxon>
        <taxon>Fungi</taxon>
        <taxon>Dikarya</taxon>
        <taxon>Ascomycota</taxon>
        <taxon>Pezizomycotina</taxon>
        <taxon>Dothideomycetes</taxon>
        <taxon>Pleosporomycetidae</taxon>
        <taxon>Pleosporales</taxon>
        <taxon>Massarineae</taxon>
        <taxon>Massarinaceae</taxon>
        <taxon>Massarina</taxon>
    </lineage>
</organism>
<dbReference type="Pfam" id="PF01231">
    <property type="entry name" value="IDO"/>
    <property type="match status" value="1"/>
</dbReference>
<dbReference type="CDD" id="cd04165">
    <property type="entry name" value="GTPBP1_like"/>
    <property type="match status" value="1"/>
</dbReference>
<dbReference type="InterPro" id="IPR004161">
    <property type="entry name" value="EFTu-like_2"/>
</dbReference>
<evidence type="ECO:0000256" key="3">
    <source>
        <dbReference type="ARBA" id="ARBA00022723"/>
    </source>
</evidence>
<dbReference type="InterPro" id="IPR050055">
    <property type="entry name" value="EF-Tu_GTPase"/>
</dbReference>
<keyword evidence="5 7" id="KW-0408">Iron</keyword>
<dbReference type="CDD" id="cd03708">
    <property type="entry name" value="GTPBP_III"/>
    <property type="match status" value="1"/>
</dbReference>
<dbReference type="GO" id="GO:0016702">
    <property type="term" value="F:oxidoreductase activity, acting on single donors with incorporation of molecular oxygen, incorporation of two atoms of oxygen"/>
    <property type="evidence" value="ECO:0007669"/>
    <property type="project" value="UniProtKB-ARBA"/>
</dbReference>
<keyword evidence="4" id="KW-0547">Nucleotide-binding</keyword>
<evidence type="ECO:0000256" key="7">
    <source>
        <dbReference type="PIRSR" id="PIRSR600898-1"/>
    </source>
</evidence>
<comment type="similarity">
    <text evidence="2">Belongs to the TRAFAC class translation factor GTPase superfamily. Classic translation factor GTPase family. EF-Tu/EF-1A subfamily.</text>
</comment>
<evidence type="ECO:0000313" key="11">
    <source>
        <dbReference type="Proteomes" id="UP000799753"/>
    </source>
</evidence>
<proteinExistence type="inferred from homology"/>
<dbReference type="InterPro" id="IPR027417">
    <property type="entry name" value="P-loop_NTPase"/>
</dbReference>